<dbReference type="InterPro" id="IPR000620">
    <property type="entry name" value="EamA_dom"/>
</dbReference>
<protein>
    <submittedName>
        <fullName evidence="10">Chloramphenicol-sensitive protein RarD</fullName>
    </submittedName>
</protein>
<proteinExistence type="inferred from homology"/>
<feature type="transmembrane region" description="Helical" evidence="8">
    <location>
        <begin position="273"/>
        <end position="291"/>
    </location>
</feature>
<accession>A0A1I2SX69</accession>
<dbReference type="AlphaFoldDB" id="A0A1I2SX69"/>
<keyword evidence="11" id="KW-1185">Reference proteome</keyword>
<dbReference type="InterPro" id="IPR004626">
    <property type="entry name" value="RarD"/>
</dbReference>
<dbReference type="Pfam" id="PF00892">
    <property type="entry name" value="EamA"/>
    <property type="match status" value="1"/>
</dbReference>
<evidence type="ECO:0000256" key="6">
    <source>
        <dbReference type="ARBA" id="ARBA00022989"/>
    </source>
</evidence>
<feature type="transmembrane region" description="Helical" evidence="8">
    <location>
        <begin position="40"/>
        <end position="57"/>
    </location>
</feature>
<organism evidence="10 11">
    <name type="scientific">Sporolactobacillus nakayamae</name>
    <dbReference type="NCBI Taxonomy" id="269670"/>
    <lineage>
        <taxon>Bacteria</taxon>
        <taxon>Bacillati</taxon>
        <taxon>Bacillota</taxon>
        <taxon>Bacilli</taxon>
        <taxon>Bacillales</taxon>
        <taxon>Sporolactobacillaceae</taxon>
        <taxon>Sporolactobacillus</taxon>
    </lineage>
</organism>
<feature type="transmembrane region" description="Helical" evidence="8">
    <location>
        <begin position="12"/>
        <end position="28"/>
    </location>
</feature>
<feature type="transmembrane region" description="Helical" evidence="8">
    <location>
        <begin position="242"/>
        <end position="266"/>
    </location>
</feature>
<evidence type="ECO:0000313" key="10">
    <source>
        <dbReference type="EMBL" id="SFG57178.1"/>
    </source>
</evidence>
<feature type="transmembrane region" description="Helical" evidence="8">
    <location>
        <begin position="104"/>
        <end position="126"/>
    </location>
</feature>
<evidence type="ECO:0000256" key="7">
    <source>
        <dbReference type="ARBA" id="ARBA00023136"/>
    </source>
</evidence>
<feature type="transmembrane region" description="Helical" evidence="8">
    <location>
        <begin position="180"/>
        <end position="200"/>
    </location>
</feature>
<comment type="similarity">
    <text evidence="2">Belongs to the EamA transporter family.</text>
</comment>
<dbReference type="GO" id="GO:0005886">
    <property type="term" value="C:plasma membrane"/>
    <property type="evidence" value="ECO:0007669"/>
    <property type="project" value="UniProtKB-SubCell"/>
</dbReference>
<feature type="transmembrane region" description="Helical" evidence="8">
    <location>
        <begin position="78"/>
        <end position="98"/>
    </location>
</feature>
<feature type="transmembrane region" description="Helical" evidence="8">
    <location>
        <begin position="138"/>
        <end position="160"/>
    </location>
</feature>
<evidence type="ECO:0000259" key="9">
    <source>
        <dbReference type="Pfam" id="PF00892"/>
    </source>
</evidence>
<dbReference type="PANTHER" id="PTHR22911">
    <property type="entry name" value="ACYL-MALONYL CONDENSING ENZYME-RELATED"/>
    <property type="match status" value="1"/>
</dbReference>
<keyword evidence="4" id="KW-1003">Cell membrane</keyword>
<dbReference type="EMBL" id="FOOY01000013">
    <property type="protein sequence ID" value="SFG57178.1"/>
    <property type="molecule type" value="Genomic_DNA"/>
</dbReference>
<evidence type="ECO:0000256" key="1">
    <source>
        <dbReference type="ARBA" id="ARBA00004651"/>
    </source>
</evidence>
<reference evidence="11" key="1">
    <citation type="submission" date="2016-10" db="EMBL/GenBank/DDBJ databases">
        <authorList>
            <person name="Varghese N."/>
            <person name="Submissions S."/>
        </authorList>
    </citation>
    <scope>NUCLEOTIDE SEQUENCE [LARGE SCALE GENOMIC DNA]</scope>
    <source>
        <strain evidence="11">ATCC 700379</strain>
    </source>
</reference>
<comment type="subcellular location">
    <subcellularLocation>
        <location evidence="1">Cell membrane</location>
        <topology evidence="1">Multi-pass membrane protein</topology>
    </subcellularLocation>
</comment>
<name>A0A1I2SX69_9BACL</name>
<dbReference type="Proteomes" id="UP000198752">
    <property type="component" value="Unassembled WGS sequence"/>
</dbReference>
<feature type="domain" description="EamA" evidence="9">
    <location>
        <begin position="9"/>
        <end position="149"/>
    </location>
</feature>
<keyword evidence="3" id="KW-0813">Transport</keyword>
<dbReference type="OrthoDB" id="369870at2"/>
<keyword evidence="5 8" id="KW-0812">Transmembrane</keyword>
<dbReference type="RefSeq" id="WP_093672724.1">
    <property type="nucleotide sequence ID" value="NZ_FOOY01000013.1"/>
</dbReference>
<feature type="transmembrane region" description="Helical" evidence="8">
    <location>
        <begin position="212"/>
        <end position="236"/>
    </location>
</feature>
<evidence type="ECO:0000313" key="11">
    <source>
        <dbReference type="Proteomes" id="UP000198752"/>
    </source>
</evidence>
<evidence type="ECO:0000256" key="4">
    <source>
        <dbReference type="ARBA" id="ARBA00022475"/>
    </source>
</evidence>
<evidence type="ECO:0000256" key="8">
    <source>
        <dbReference type="SAM" id="Phobius"/>
    </source>
</evidence>
<evidence type="ECO:0000256" key="3">
    <source>
        <dbReference type="ARBA" id="ARBA00022448"/>
    </source>
</evidence>
<keyword evidence="6 8" id="KW-1133">Transmembrane helix</keyword>
<dbReference type="STRING" id="269670.SAMN02982927_02099"/>
<keyword evidence="7 8" id="KW-0472">Membrane</keyword>
<evidence type="ECO:0000256" key="5">
    <source>
        <dbReference type="ARBA" id="ARBA00022692"/>
    </source>
</evidence>
<dbReference type="PANTHER" id="PTHR22911:SF137">
    <property type="entry name" value="SOLUTE CARRIER FAMILY 35 MEMBER G2-RELATED"/>
    <property type="match status" value="1"/>
</dbReference>
<sequence>MNKHNEMRSGVLYTFFAFFIWGFLTIYWKWLGSVDSGEVLAHRIVWAFVFMLVVILMRREFGALRDQTKWLIQQPRQLLLVLVSSISISANWIIYVWAVAHAHVIEASLGLYIIPLVSMLMGILFLKERTGVMKMFSIILAIIGVLVMTFRFGHIPWLALALAATSGVYSLCKKFVVFEAYVGMTIETMLMVPFAVIFLISNGIRTPESITVFSGSTGLLLVGAGVLTALPLIWFAEGAKRIPLTMIGFFQYMTPTAAFFIGLFVFHEPIDRIQLLSFLFIWLSIVVYAWSELTRASEKKREAASC</sequence>
<evidence type="ECO:0000256" key="2">
    <source>
        <dbReference type="ARBA" id="ARBA00007362"/>
    </source>
</evidence>
<dbReference type="SUPFAM" id="SSF103481">
    <property type="entry name" value="Multidrug resistance efflux transporter EmrE"/>
    <property type="match status" value="2"/>
</dbReference>
<gene>
    <name evidence="10" type="ORF">SAMN02982927_02099</name>
</gene>
<dbReference type="NCBIfam" id="TIGR00688">
    <property type="entry name" value="rarD"/>
    <property type="match status" value="1"/>
</dbReference>
<dbReference type="InterPro" id="IPR037185">
    <property type="entry name" value="EmrE-like"/>
</dbReference>